<protein>
    <submittedName>
        <fullName evidence="2">GNAT family N-acetyltransferase</fullName>
        <ecNumber evidence="2">2.3.1.-</ecNumber>
    </submittedName>
</protein>
<dbReference type="Gene3D" id="3.40.630.30">
    <property type="match status" value="1"/>
</dbReference>
<dbReference type="EC" id="2.3.1.-" evidence="2"/>
<dbReference type="SUPFAM" id="SSF55729">
    <property type="entry name" value="Acyl-CoA N-acyltransferases (Nat)"/>
    <property type="match status" value="1"/>
</dbReference>
<dbReference type="EMBL" id="JAIWJX010000002">
    <property type="protein sequence ID" value="MCK6256112.1"/>
    <property type="molecule type" value="Genomic_DNA"/>
</dbReference>
<dbReference type="Pfam" id="PF13673">
    <property type="entry name" value="Acetyltransf_10"/>
    <property type="match status" value="1"/>
</dbReference>
<reference evidence="2" key="1">
    <citation type="submission" date="2021-09" db="EMBL/GenBank/DDBJ databases">
        <title>Genome analysis of Fictibacillus sp. KIGAM418 isolated from marine sediment.</title>
        <authorList>
            <person name="Seo M.-J."/>
            <person name="Cho E.-S."/>
            <person name="Hwang C.Y."/>
        </authorList>
    </citation>
    <scope>NUCLEOTIDE SEQUENCE</scope>
    <source>
        <strain evidence="2">KIGAM418</strain>
    </source>
</reference>
<comment type="caution">
    <text evidence="2">The sequence shown here is derived from an EMBL/GenBank/DDBJ whole genome shotgun (WGS) entry which is preliminary data.</text>
</comment>
<sequence length="178" mass="19657">MKNFNIINPAVNKDIRASQAAAGDTEEVMALLVRTAQWLQSKGSMQWSELLEGKDVHGMAQSILDGNVFVFKNKENKIVGVVMLPQKASAWDLELWGDDLGEAIYLHRLAIDRNTAGKNLGADILDWVTNGISFNGKSVIRLDCIASNESLNRFYSGAGFTFRGTSESGFNIYDKPKQ</sequence>
<evidence type="ECO:0000313" key="3">
    <source>
        <dbReference type="Proteomes" id="UP001139011"/>
    </source>
</evidence>
<dbReference type="AlphaFoldDB" id="A0A9X1X8I7"/>
<dbReference type="PROSITE" id="PS51186">
    <property type="entry name" value="GNAT"/>
    <property type="match status" value="1"/>
</dbReference>
<accession>A0A9X1X8I7</accession>
<gene>
    <name evidence="2" type="ORF">LCY76_05785</name>
</gene>
<name>A0A9X1X8I7_9BACL</name>
<evidence type="ECO:0000313" key="2">
    <source>
        <dbReference type="EMBL" id="MCK6256112.1"/>
    </source>
</evidence>
<keyword evidence="2" id="KW-0808">Transferase</keyword>
<feature type="domain" description="N-acetyltransferase" evidence="1">
    <location>
        <begin position="15"/>
        <end position="178"/>
    </location>
</feature>
<dbReference type="InterPro" id="IPR016181">
    <property type="entry name" value="Acyl_CoA_acyltransferase"/>
</dbReference>
<dbReference type="Proteomes" id="UP001139011">
    <property type="component" value="Unassembled WGS sequence"/>
</dbReference>
<dbReference type="RefSeq" id="WP_248251827.1">
    <property type="nucleotide sequence ID" value="NZ_JAIWJX010000002.1"/>
</dbReference>
<proteinExistence type="predicted"/>
<evidence type="ECO:0000259" key="1">
    <source>
        <dbReference type="PROSITE" id="PS51186"/>
    </source>
</evidence>
<dbReference type="InterPro" id="IPR000182">
    <property type="entry name" value="GNAT_dom"/>
</dbReference>
<keyword evidence="3" id="KW-1185">Reference proteome</keyword>
<keyword evidence="2" id="KW-0012">Acyltransferase</keyword>
<dbReference type="GO" id="GO:0016747">
    <property type="term" value="F:acyltransferase activity, transferring groups other than amino-acyl groups"/>
    <property type="evidence" value="ECO:0007669"/>
    <property type="project" value="InterPro"/>
</dbReference>
<organism evidence="2 3">
    <name type="scientific">Fictibacillus marinisediminis</name>
    <dbReference type="NCBI Taxonomy" id="2878389"/>
    <lineage>
        <taxon>Bacteria</taxon>
        <taxon>Bacillati</taxon>
        <taxon>Bacillota</taxon>
        <taxon>Bacilli</taxon>
        <taxon>Bacillales</taxon>
        <taxon>Fictibacillaceae</taxon>
        <taxon>Fictibacillus</taxon>
    </lineage>
</organism>